<feature type="non-terminal residue" evidence="1">
    <location>
        <position position="1"/>
    </location>
</feature>
<dbReference type="EMBL" id="CAJVQA010043920">
    <property type="protein sequence ID" value="CAG8816142.1"/>
    <property type="molecule type" value="Genomic_DNA"/>
</dbReference>
<accession>A0A9N9KB72</accession>
<reference evidence="1" key="1">
    <citation type="submission" date="2021-06" db="EMBL/GenBank/DDBJ databases">
        <authorList>
            <person name="Kallberg Y."/>
            <person name="Tangrot J."/>
            <person name="Rosling A."/>
        </authorList>
    </citation>
    <scope>NUCLEOTIDE SEQUENCE</scope>
    <source>
        <strain evidence="1">FL966</strain>
    </source>
</reference>
<name>A0A9N9KB72_9GLOM</name>
<sequence length="75" mass="8915">ETKRSFNFQIVESSEDIMDLKSEAANKLDMVLENANTIENDYKEEVDEMYKGKMNYEADEKLMKCIEEILKRQTR</sequence>
<protein>
    <submittedName>
        <fullName evidence="1">21513_t:CDS:1</fullName>
    </submittedName>
</protein>
<dbReference type="Proteomes" id="UP000789759">
    <property type="component" value="Unassembled WGS sequence"/>
</dbReference>
<dbReference type="AlphaFoldDB" id="A0A9N9KB72"/>
<keyword evidence="2" id="KW-1185">Reference proteome</keyword>
<organism evidence="1 2">
    <name type="scientific">Cetraspora pellucida</name>
    <dbReference type="NCBI Taxonomy" id="1433469"/>
    <lineage>
        <taxon>Eukaryota</taxon>
        <taxon>Fungi</taxon>
        <taxon>Fungi incertae sedis</taxon>
        <taxon>Mucoromycota</taxon>
        <taxon>Glomeromycotina</taxon>
        <taxon>Glomeromycetes</taxon>
        <taxon>Diversisporales</taxon>
        <taxon>Gigasporaceae</taxon>
        <taxon>Cetraspora</taxon>
    </lineage>
</organism>
<evidence type="ECO:0000313" key="1">
    <source>
        <dbReference type="EMBL" id="CAG8816142.1"/>
    </source>
</evidence>
<evidence type="ECO:0000313" key="2">
    <source>
        <dbReference type="Proteomes" id="UP000789759"/>
    </source>
</evidence>
<comment type="caution">
    <text evidence="1">The sequence shown here is derived from an EMBL/GenBank/DDBJ whole genome shotgun (WGS) entry which is preliminary data.</text>
</comment>
<proteinExistence type="predicted"/>
<gene>
    <name evidence="1" type="ORF">CPELLU_LOCUS19206</name>
</gene>